<dbReference type="Pfam" id="PF07286">
    <property type="entry name" value="D-Glu_cyclase"/>
    <property type="match status" value="1"/>
</dbReference>
<dbReference type="GO" id="GO:0047820">
    <property type="term" value="F:D-glutamate cyclase activity"/>
    <property type="evidence" value="ECO:0007669"/>
    <property type="project" value="TreeGrafter"/>
</dbReference>
<organism evidence="3 4">
    <name type="scientific">Lasiosphaeria ovina</name>
    <dbReference type="NCBI Taxonomy" id="92902"/>
    <lineage>
        <taxon>Eukaryota</taxon>
        <taxon>Fungi</taxon>
        <taxon>Dikarya</taxon>
        <taxon>Ascomycota</taxon>
        <taxon>Pezizomycotina</taxon>
        <taxon>Sordariomycetes</taxon>
        <taxon>Sordariomycetidae</taxon>
        <taxon>Sordariales</taxon>
        <taxon>Lasiosphaeriaceae</taxon>
        <taxon>Lasiosphaeria</taxon>
    </lineage>
</organism>
<dbReference type="PANTHER" id="PTHR32022">
    <property type="entry name" value="D-GLUTAMATE CYCLASE, MITOCHONDRIAL"/>
    <property type="match status" value="1"/>
</dbReference>
<gene>
    <name evidence="3" type="ORF">B0T24DRAFT_658085</name>
</gene>
<dbReference type="AlphaFoldDB" id="A0AAE0K7X5"/>
<name>A0AAE0K7X5_9PEZI</name>
<dbReference type="SUPFAM" id="SSF160920">
    <property type="entry name" value="PSTPO5379-like"/>
    <property type="match status" value="1"/>
</dbReference>
<evidence type="ECO:0000256" key="1">
    <source>
        <dbReference type="ARBA" id="ARBA00007896"/>
    </source>
</evidence>
<dbReference type="Proteomes" id="UP001287356">
    <property type="component" value="Unassembled WGS sequence"/>
</dbReference>
<dbReference type="GO" id="GO:0006536">
    <property type="term" value="P:glutamate metabolic process"/>
    <property type="evidence" value="ECO:0007669"/>
    <property type="project" value="TreeGrafter"/>
</dbReference>
<dbReference type="Gene3D" id="3.40.1640.10">
    <property type="entry name" value="PSTPO5379-like"/>
    <property type="match status" value="1"/>
</dbReference>
<keyword evidence="4" id="KW-1185">Reference proteome</keyword>
<accession>A0AAE0K7X5</accession>
<reference evidence="3" key="1">
    <citation type="journal article" date="2023" name="Mol. Phylogenet. Evol.">
        <title>Genome-scale phylogeny and comparative genomics of the fungal order Sordariales.</title>
        <authorList>
            <person name="Hensen N."/>
            <person name="Bonometti L."/>
            <person name="Westerberg I."/>
            <person name="Brannstrom I.O."/>
            <person name="Guillou S."/>
            <person name="Cros-Aarteil S."/>
            <person name="Calhoun S."/>
            <person name="Haridas S."/>
            <person name="Kuo A."/>
            <person name="Mondo S."/>
            <person name="Pangilinan J."/>
            <person name="Riley R."/>
            <person name="LaButti K."/>
            <person name="Andreopoulos B."/>
            <person name="Lipzen A."/>
            <person name="Chen C."/>
            <person name="Yan M."/>
            <person name="Daum C."/>
            <person name="Ng V."/>
            <person name="Clum A."/>
            <person name="Steindorff A."/>
            <person name="Ohm R.A."/>
            <person name="Martin F."/>
            <person name="Silar P."/>
            <person name="Natvig D.O."/>
            <person name="Lalanne C."/>
            <person name="Gautier V."/>
            <person name="Ament-Velasquez S.L."/>
            <person name="Kruys A."/>
            <person name="Hutchinson M.I."/>
            <person name="Powell A.J."/>
            <person name="Barry K."/>
            <person name="Miller A.N."/>
            <person name="Grigoriev I.V."/>
            <person name="Debuchy R."/>
            <person name="Gladieux P."/>
            <person name="Hiltunen Thoren M."/>
            <person name="Johannesson H."/>
        </authorList>
    </citation>
    <scope>NUCLEOTIDE SEQUENCE</scope>
    <source>
        <strain evidence="3">CBS 958.72</strain>
    </source>
</reference>
<protein>
    <recommendedName>
        <fullName evidence="5">DUF1445-domain-containing protein</fullName>
    </recommendedName>
</protein>
<dbReference type="EMBL" id="JAULSN010000005">
    <property type="protein sequence ID" value="KAK3371030.1"/>
    <property type="molecule type" value="Genomic_DNA"/>
</dbReference>
<evidence type="ECO:0000256" key="2">
    <source>
        <dbReference type="ARBA" id="ARBA00023239"/>
    </source>
</evidence>
<dbReference type="Gene3D" id="3.30.2040.10">
    <property type="entry name" value="PSTPO5379-like domain"/>
    <property type="match status" value="1"/>
</dbReference>
<proteinExistence type="inferred from homology"/>
<dbReference type="PANTHER" id="PTHR32022:SF10">
    <property type="entry name" value="D-GLUTAMATE CYCLASE, MITOCHONDRIAL"/>
    <property type="match status" value="1"/>
</dbReference>
<keyword evidence="2" id="KW-0456">Lyase</keyword>
<dbReference type="InterPro" id="IPR038021">
    <property type="entry name" value="Putative_hydro-lyase"/>
</dbReference>
<evidence type="ECO:0000313" key="3">
    <source>
        <dbReference type="EMBL" id="KAK3371030.1"/>
    </source>
</evidence>
<reference evidence="3" key="2">
    <citation type="submission" date="2023-06" db="EMBL/GenBank/DDBJ databases">
        <authorList>
            <consortium name="Lawrence Berkeley National Laboratory"/>
            <person name="Haridas S."/>
            <person name="Hensen N."/>
            <person name="Bonometti L."/>
            <person name="Westerberg I."/>
            <person name="Brannstrom I.O."/>
            <person name="Guillou S."/>
            <person name="Cros-Aarteil S."/>
            <person name="Calhoun S."/>
            <person name="Kuo A."/>
            <person name="Mondo S."/>
            <person name="Pangilinan J."/>
            <person name="Riley R."/>
            <person name="Labutti K."/>
            <person name="Andreopoulos B."/>
            <person name="Lipzen A."/>
            <person name="Chen C."/>
            <person name="Yanf M."/>
            <person name="Daum C."/>
            <person name="Ng V."/>
            <person name="Clum A."/>
            <person name="Steindorff A."/>
            <person name="Ohm R."/>
            <person name="Martin F."/>
            <person name="Silar P."/>
            <person name="Natvig D."/>
            <person name="Lalanne C."/>
            <person name="Gautier V."/>
            <person name="Ament-Velasquez S.L."/>
            <person name="Kruys A."/>
            <person name="Hutchinson M.I."/>
            <person name="Powell A.J."/>
            <person name="Barry K."/>
            <person name="Miller A.N."/>
            <person name="Grigoriev I.V."/>
            <person name="Debuchy R."/>
            <person name="Gladieux P."/>
            <person name="Thoren M.H."/>
            <person name="Johannesson H."/>
        </authorList>
    </citation>
    <scope>NUCLEOTIDE SEQUENCE</scope>
    <source>
        <strain evidence="3">CBS 958.72</strain>
    </source>
</reference>
<evidence type="ECO:0000313" key="4">
    <source>
        <dbReference type="Proteomes" id="UP001287356"/>
    </source>
</evidence>
<comment type="similarity">
    <text evidence="1">Belongs to the D-glutamate cyclase family.</text>
</comment>
<evidence type="ECO:0008006" key="5">
    <source>
        <dbReference type="Google" id="ProtNLM"/>
    </source>
</evidence>
<dbReference type="InterPro" id="IPR009906">
    <property type="entry name" value="D-Glu_cyclase"/>
</dbReference>
<sequence>MASPPPSSLTTGHAVRLAARLKALTGPTAGLTPSYLQANLIVLPSQYAADFRLLCARSPVPCPLLAESSRPGAFRSLRSYVYPPSNTNAPSPPGRYDITAAWHAADHVGFPIGCSFSFDVARHVAQDRNVPMYRAARTPLLPAGVFVGGGVHVVSMRPCRASEIERVRAVTRQFGARTARRAAGLGCGCGSGGVPLTGGGSSAFGEGVEEDGEKYVPVFWGCGVTPQEAVVCANLSGTVMGHAPGCMVVLDVTDEEVFAVKGV</sequence>
<comment type="caution">
    <text evidence="3">The sequence shown here is derived from an EMBL/GenBank/DDBJ whole genome shotgun (WGS) entry which is preliminary data.</text>
</comment>